<proteinExistence type="inferred from homology"/>
<dbReference type="FunFam" id="3.40.50.12780:FF:000003">
    <property type="entry name" value="Long-chain-fatty-acid--CoA ligase FadD"/>
    <property type="match status" value="1"/>
</dbReference>
<reference evidence="5 6" key="1">
    <citation type="submission" date="2016-10" db="EMBL/GenBank/DDBJ databases">
        <authorList>
            <person name="de Groot N.N."/>
        </authorList>
    </citation>
    <scope>NUCLEOTIDE SEQUENCE [LARGE SCALE GENOMIC DNA]</scope>
    <source>
        <strain evidence="5 6">DSM 23609</strain>
    </source>
</reference>
<feature type="domain" description="AMP-dependent synthetase/ligase" evidence="3">
    <location>
        <begin position="25"/>
        <end position="418"/>
    </location>
</feature>
<dbReference type="SUPFAM" id="SSF56801">
    <property type="entry name" value="Acetyl-CoA synthetase-like"/>
    <property type="match status" value="1"/>
</dbReference>
<dbReference type="OrthoDB" id="9761989at2"/>
<comment type="similarity">
    <text evidence="1">Belongs to the ATP-dependent AMP-binding enzyme family.</text>
</comment>
<accession>A0A1I2KRY9</accession>
<dbReference type="GO" id="GO:0006631">
    <property type="term" value="P:fatty acid metabolic process"/>
    <property type="evidence" value="ECO:0007669"/>
    <property type="project" value="TreeGrafter"/>
</dbReference>
<evidence type="ECO:0000259" key="3">
    <source>
        <dbReference type="Pfam" id="PF00501"/>
    </source>
</evidence>
<dbReference type="Proteomes" id="UP000199771">
    <property type="component" value="Unassembled WGS sequence"/>
</dbReference>
<dbReference type="PANTHER" id="PTHR43201">
    <property type="entry name" value="ACYL-COA SYNTHETASE"/>
    <property type="match status" value="1"/>
</dbReference>
<gene>
    <name evidence="5" type="ORF">SAMN04488120_12310</name>
</gene>
<dbReference type="STRING" id="1076937.SAMN04488120_12310"/>
<evidence type="ECO:0000259" key="4">
    <source>
        <dbReference type="Pfam" id="PF13193"/>
    </source>
</evidence>
<dbReference type="PROSITE" id="PS00455">
    <property type="entry name" value="AMP_BINDING"/>
    <property type="match status" value="1"/>
</dbReference>
<dbReference type="Gene3D" id="3.40.50.12780">
    <property type="entry name" value="N-terminal domain of ligase-like"/>
    <property type="match status" value="1"/>
</dbReference>
<dbReference type="PANTHER" id="PTHR43201:SF5">
    <property type="entry name" value="MEDIUM-CHAIN ACYL-COA LIGASE ACSF2, MITOCHONDRIAL"/>
    <property type="match status" value="1"/>
</dbReference>
<dbReference type="InterPro" id="IPR042099">
    <property type="entry name" value="ANL_N_sf"/>
</dbReference>
<dbReference type="NCBIfam" id="NF009233">
    <property type="entry name" value="PRK12583.1"/>
    <property type="match status" value="1"/>
</dbReference>
<dbReference type="GO" id="GO:0031956">
    <property type="term" value="F:medium-chain fatty acid-CoA ligase activity"/>
    <property type="evidence" value="ECO:0007669"/>
    <property type="project" value="TreeGrafter"/>
</dbReference>
<dbReference type="Pfam" id="PF13193">
    <property type="entry name" value="AMP-binding_C"/>
    <property type="match status" value="1"/>
</dbReference>
<dbReference type="Pfam" id="PF00501">
    <property type="entry name" value="AMP-binding"/>
    <property type="match status" value="1"/>
</dbReference>
<dbReference type="FunFam" id="3.30.300.30:FF:000008">
    <property type="entry name" value="2,3-dihydroxybenzoate-AMP ligase"/>
    <property type="match status" value="1"/>
</dbReference>
<dbReference type="RefSeq" id="WP_091535942.1">
    <property type="nucleotide sequence ID" value="NZ_FOOC01000023.1"/>
</dbReference>
<organism evidence="5 6">
    <name type="scientific">Fontimonas thermophila</name>
    <dbReference type="NCBI Taxonomy" id="1076937"/>
    <lineage>
        <taxon>Bacteria</taxon>
        <taxon>Pseudomonadati</taxon>
        <taxon>Pseudomonadota</taxon>
        <taxon>Gammaproteobacteria</taxon>
        <taxon>Nevskiales</taxon>
        <taxon>Nevskiaceae</taxon>
        <taxon>Fontimonas</taxon>
    </lineage>
</organism>
<feature type="domain" description="AMP-binding enzyme C-terminal" evidence="4">
    <location>
        <begin position="468"/>
        <end position="543"/>
    </location>
</feature>
<dbReference type="InterPro" id="IPR045851">
    <property type="entry name" value="AMP-bd_C_sf"/>
</dbReference>
<evidence type="ECO:0000313" key="6">
    <source>
        <dbReference type="Proteomes" id="UP000199771"/>
    </source>
</evidence>
<dbReference type="InterPro" id="IPR000873">
    <property type="entry name" value="AMP-dep_synth/lig_dom"/>
</dbReference>
<name>A0A1I2KRY9_9GAMM</name>
<evidence type="ECO:0000256" key="2">
    <source>
        <dbReference type="ARBA" id="ARBA00022598"/>
    </source>
</evidence>
<dbReference type="AlphaFoldDB" id="A0A1I2KRY9"/>
<dbReference type="CDD" id="cd05917">
    <property type="entry name" value="FACL_like_2"/>
    <property type="match status" value="1"/>
</dbReference>
<dbReference type="InterPro" id="IPR020845">
    <property type="entry name" value="AMP-binding_CS"/>
</dbReference>
<keyword evidence="2" id="KW-0436">Ligase</keyword>
<dbReference type="EMBL" id="FOOC01000023">
    <property type="protein sequence ID" value="SFF67967.1"/>
    <property type="molecule type" value="Genomic_DNA"/>
</dbReference>
<keyword evidence="6" id="KW-1185">Reference proteome</keyword>
<evidence type="ECO:0000256" key="1">
    <source>
        <dbReference type="ARBA" id="ARBA00006432"/>
    </source>
</evidence>
<dbReference type="Gene3D" id="3.30.300.30">
    <property type="match status" value="1"/>
</dbReference>
<protein>
    <submittedName>
        <fullName evidence="5">Fatty-acyl-CoA synthase</fullName>
    </submittedName>
</protein>
<dbReference type="InterPro" id="IPR025110">
    <property type="entry name" value="AMP-bd_C"/>
</dbReference>
<sequence>MNATSSYVSGCSDAPLLGCTIGQLFDEVAARYADNEALVSVHEHTRYTYAELRAEVDRLSRALLAFGIDKGERVGIWSTNRAAWCITQLATAKIGAILVNINPAYRLRELEYALAQSGTALLITEARHKTSDYVGMLRELLPALGQSPPQTRLASERLPELRAVVCLDDAETAPGMIRWSDLLAMASQTPEDALMVRAQTLDFDDAINIQYTSGTTGAPKGATLTHHNLVNNAYFTARRMGFSAADRLVIPVPLYHCFGMVLGNLACISHGATMIYPAPSFDPRATLAAVHAERATALYGVPTMFIAELEHPEFDRFDLSHLRTGIMGGSVCPRPVMEQVISRMGMREITICYGQTETSPVSFQTLRDAPLDKRVSTVGTIHPHVEVKIADPNTGRPVPRGQPGELCARGYNVMAGYWRNDEATRQAIRSGWMHSGDLAIMDEQGYVTIIGRLKDMVIRGGENIYPREIEEFLYTHPAISDVQVVGVPDPRLGEELFAWIKRAPGAALDEAGVRAYCEGKIAHYKIPRYIRFIDEFPLTVTGKVQKFRLREMAVAELGATPS</sequence>
<evidence type="ECO:0000313" key="5">
    <source>
        <dbReference type="EMBL" id="SFF67967.1"/>
    </source>
</evidence>